<evidence type="ECO:0000256" key="1">
    <source>
        <dbReference type="ARBA" id="ARBA00022450"/>
    </source>
</evidence>
<sequence>MPKIIGGFATSFVVIAASFGNAAAICGPGVCTGDVTWSTYSISVQVGKCLDGTVCGYRCQQNYYGTGSACSKCPSYLSIEGITSGPGTTDITSCYISKDATITDVTGQYTVFAQDCYYTEPSTPNPPSWSRHEIQEKLLEILNEQLGANIQEVEFTYETRWEDIWISTGADSLDVVDFMMAIEEEFGIEVREEDLQNMQTVLDTIAYIEKELG</sequence>
<evidence type="ECO:0000313" key="7">
    <source>
        <dbReference type="Proteomes" id="UP000721442"/>
    </source>
</evidence>
<dbReference type="InterPro" id="IPR036736">
    <property type="entry name" value="ACP-like_sf"/>
</dbReference>
<dbReference type="GO" id="GO:0016020">
    <property type="term" value="C:membrane"/>
    <property type="evidence" value="ECO:0007669"/>
    <property type="project" value="GOC"/>
</dbReference>
<dbReference type="GO" id="GO:0000035">
    <property type="term" value="F:acyl binding"/>
    <property type="evidence" value="ECO:0007669"/>
    <property type="project" value="TreeGrafter"/>
</dbReference>
<keyword evidence="1 3" id="KW-0596">Phosphopantetheine</keyword>
<dbReference type="EMBL" id="JADINE010000004">
    <property type="protein sequence ID" value="MBO8406903.1"/>
    <property type="molecule type" value="Genomic_DNA"/>
</dbReference>
<dbReference type="SUPFAM" id="SSF47336">
    <property type="entry name" value="ACP-like"/>
    <property type="match status" value="1"/>
</dbReference>
<comment type="similarity">
    <text evidence="3">Belongs to the acyl carrier protein (ACP) family.</text>
</comment>
<evidence type="ECO:0000313" key="6">
    <source>
        <dbReference type="EMBL" id="MBO8406903.1"/>
    </source>
</evidence>
<keyword evidence="2 3" id="KW-0597">Phosphoprotein</keyword>
<comment type="subcellular location">
    <subcellularLocation>
        <location evidence="3">Cytoplasm</location>
    </subcellularLocation>
</comment>
<reference evidence="6" key="1">
    <citation type="submission" date="2020-10" db="EMBL/GenBank/DDBJ databases">
        <authorList>
            <person name="Gilroy R."/>
        </authorList>
    </citation>
    <scope>NUCLEOTIDE SEQUENCE</scope>
    <source>
        <strain evidence="6">B1-16210</strain>
    </source>
</reference>
<dbReference type="GO" id="GO:0005829">
    <property type="term" value="C:cytosol"/>
    <property type="evidence" value="ECO:0007669"/>
    <property type="project" value="TreeGrafter"/>
</dbReference>
<keyword evidence="3" id="KW-0275">Fatty acid biosynthesis</keyword>
<evidence type="ECO:0000256" key="4">
    <source>
        <dbReference type="SAM" id="SignalP"/>
    </source>
</evidence>
<dbReference type="GO" id="GO:0000036">
    <property type="term" value="F:acyl carrier activity"/>
    <property type="evidence" value="ECO:0007669"/>
    <property type="project" value="UniProtKB-UniRule"/>
</dbReference>
<keyword evidence="3" id="KW-0963">Cytoplasm</keyword>
<dbReference type="InterPro" id="IPR009081">
    <property type="entry name" value="PP-bd_ACP"/>
</dbReference>
<protein>
    <recommendedName>
        <fullName evidence="3">Acyl carrier protein</fullName>
        <shortName evidence="3">ACP</shortName>
    </recommendedName>
</protein>
<evidence type="ECO:0000256" key="2">
    <source>
        <dbReference type="ARBA" id="ARBA00022553"/>
    </source>
</evidence>
<accession>A0A940DE96</accession>
<comment type="PTM">
    <text evidence="3">4'-phosphopantetheine is transferred from CoA to a specific serine of apo-ACP by AcpS. This modification is essential for activity because fatty acids are bound in thioester linkage to the sulfhydryl of the prosthetic group.</text>
</comment>
<dbReference type="PROSITE" id="PS50075">
    <property type="entry name" value="CARRIER"/>
    <property type="match status" value="1"/>
</dbReference>
<name>A0A940DE96_9PROT</name>
<keyword evidence="3" id="KW-0443">Lipid metabolism</keyword>
<evidence type="ECO:0000256" key="3">
    <source>
        <dbReference type="HAMAP-Rule" id="MF_01217"/>
    </source>
</evidence>
<comment type="function">
    <text evidence="3">Carrier of the growing fatty acid chain in fatty acid biosynthesis.</text>
</comment>
<reference evidence="6" key="2">
    <citation type="journal article" date="2021" name="PeerJ">
        <title>Extensive microbial diversity within the chicken gut microbiome revealed by metagenomics and culture.</title>
        <authorList>
            <person name="Gilroy R."/>
            <person name="Ravi A."/>
            <person name="Getino M."/>
            <person name="Pursley I."/>
            <person name="Horton D.L."/>
            <person name="Alikhan N.F."/>
            <person name="Baker D."/>
            <person name="Gharbi K."/>
            <person name="Hall N."/>
            <person name="Watson M."/>
            <person name="Adriaenssens E.M."/>
            <person name="Foster-Nyarko E."/>
            <person name="Jarju S."/>
            <person name="Secka A."/>
            <person name="Antonio M."/>
            <person name="Oren A."/>
            <person name="Chaudhuri R.R."/>
            <person name="La Ragione R."/>
            <person name="Hildebrand F."/>
            <person name="Pallen M.J."/>
        </authorList>
    </citation>
    <scope>NUCLEOTIDE SEQUENCE</scope>
    <source>
        <strain evidence="6">B1-16210</strain>
    </source>
</reference>
<proteinExistence type="inferred from homology"/>
<feature type="domain" description="Carrier" evidence="5">
    <location>
        <begin position="132"/>
        <end position="212"/>
    </location>
</feature>
<dbReference type="Pfam" id="PF00550">
    <property type="entry name" value="PP-binding"/>
    <property type="match status" value="1"/>
</dbReference>
<feature type="modified residue" description="O-(pantetheine 4'-phosphoryl)serine" evidence="3">
    <location>
        <position position="172"/>
    </location>
</feature>
<organism evidence="6 7">
    <name type="scientific">Candidatus Enterousia excrementavium</name>
    <dbReference type="NCBI Taxonomy" id="2840789"/>
    <lineage>
        <taxon>Bacteria</taxon>
        <taxon>Pseudomonadati</taxon>
        <taxon>Pseudomonadota</taxon>
        <taxon>Alphaproteobacteria</taxon>
        <taxon>Candidatus Enterousia</taxon>
    </lineage>
</organism>
<dbReference type="GO" id="GO:0009245">
    <property type="term" value="P:lipid A biosynthetic process"/>
    <property type="evidence" value="ECO:0007669"/>
    <property type="project" value="TreeGrafter"/>
</dbReference>
<dbReference type="PANTHER" id="PTHR20863:SF76">
    <property type="entry name" value="CARRIER DOMAIN-CONTAINING PROTEIN"/>
    <property type="match status" value="1"/>
</dbReference>
<dbReference type="HAMAP" id="MF_01217">
    <property type="entry name" value="Acyl_carrier"/>
    <property type="match status" value="1"/>
</dbReference>
<dbReference type="Gene3D" id="1.10.1200.10">
    <property type="entry name" value="ACP-like"/>
    <property type="match status" value="1"/>
</dbReference>
<keyword evidence="3" id="KW-0276">Fatty acid metabolism</keyword>
<gene>
    <name evidence="3" type="primary">acpP</name>
    <name evidence="6" type="ORF">IAC77_00375</name>
</gene>
<comment type="pathway">
    <text evidence="3">Lipid metabolism; fatty acid biosynthesis.</text>
</comment>
<evidence type="ECO:0000259" key="5">
    <source>
        <dbReference type="PROSITE" id="PS50075"/>
    </source>
</evidence>
<feature type="signal peptide" evidence="4">
    <location>
        <begin position="1"/>
        <end position="22"/>
    </location>
</feature>
<keyword evidence="3" id="KW-0444">Lipid biosynthesis</keyword>
<dbReference type="InterPro" id="IPR003231">
    <property type="entry name" value="ACP"/>
</dbReference>
<keyword evidence="4" id="KW-0732">Signal</keyword>
<comment type="caution">
    <text evidence="6">The sequence shown here is derived from an EMBL/GenBank/DDBJ whole genome shotgun (WGS) entry which is preliminary data.</text>
</comment>
<dbReference type="Proteomes" id="UP000721442">
    <property type="component" value="Unassembled WGS sequence"/>
</dbReference>
<dbReference type="AlphaFoldDB" id="A0A940DE96"/>
<feature type="chain" id="PRO_5036816224" description="Acyl carrier protein" evidence="4">
    <location>
        <begin position="23"/>
        <end position="213"/>
    </location>
</feature>
<dbReference type="PANTHER" id="PTHR20863">
    <property type="entry name" value="ACYL CARRIER PROTEIN"/>
    <property type="match status" value="1"/>
</dbReference>